<feature type="region of interest" description="Disordered" evidence="1">
    <location>
        <begin position="538"/>
        <end position="590"/>
    </location>
</feature>
<dbReference type="GO" id="GO:0004674">
    <property type="term" value="F:protein serine/threonine kinase activity"/>
    <property type="evidence" value="ECO:0007669"/>
    <property type="project" value="TreeGrafter"/>
</dbReference>
<dbReference type="PANTHER" id="PTHR24359">
    <property type="entry name" value="SERINE/THREONINE-PROTEIN KINASE SBK1"/>
    <property type="match status" value="1"/>
</dbReference>
<dbReference type="InterPro" id="IPR011009">
    <property type="entry name" value="Kinase-like_dom_sf"/>
</dbReference>
<evidence type="ECO:0000313" key="4">
    <source>
        <dbReference type="Proteomes" id="UP001161017"/>
    </source>
</evidence>
<sequence length="849" mass="97693">MSPLKQGFSEEGHCCTLGTVVMVELQPDSYPVVQEFLRDFQSERSRSIWRVGRSGFKNEVESKYISSETLADQLPLERVENLLAALFEGWTRPTPDARVVRDYYLRSFAILLCIGAGRFIHHFTDQYHLQDRYLPHDNKPSLFPTSSNRDLFADFRAAQPPFCPYRLEFNIGYTLREHDILPINSQERVDEGGSAIIWKVVVDGEYDSLVQREDNTANAVLERNHTYIVKTYRAAEAHKYYEIERDAFKMLRWHGGPPADVIEYYGSFVRGSTFNIILEYADLGTLDQYLKNHPPPQIPAERILFWRHFTRVLCGLAHIHGQSEDHEYLQMFRGWHQDIDPSNILVVSRGGSSDYKCAFKIADLGLSHFKKYTSSPENNIDVDTFGTSTYGSPETQRGWHLQRCKLKVKQGVDIWSLGCVLSEVATWINHDWSRVEEYRRRRRNDMQENTGFASAGDCFHDGFDLLSSVKQTHEELVENCRRNDDITPMIVSEMIQKMLHIGRDRPEAMHLFHKSNEIINKAERLLASREEEQTASTIVGAQINNISRQPTPRVPNPPSHRPVRQKRKSRQPPEMSVADGLGHKFSMSGSRRQFPNQHLFESLNGRDHAFLIDTSESMMPYRERVREVLDLLAYMLLESDPDGLDVYYTNDREKLKGKTHHSILRAFDKHPFQGTPDMRERFADILARYQEKLGKKNGFLTRLVHKDTPPKGPRRLNLYVLTDAVWQPRTDLTIGIETLVSHLLKHGLTNKQIGIQFIRFGNDGEGIDRLNRLDAGMELRLDIVDHTPADGNVWKMLHGAINDWFDDDDTEGKEQEVVSEHEHTNGRGGYGEVMNGAPRSSKQPHPLGV</sequence>
<feature type="domain" description="Protein kinase" evidence="2">
    <location>
        <begin position="183"/>
        <end position="519"/>
    </location>
</feature>
<keyword evidence="4" id="KW-1185">Reference proteome</keyword>
<dbReference type="Pfam" id="PF00069">
    <property type="entry name" value="Pkinase"/>
    <property type="match status" value="1"/>
</dbReference>
<protein>
    <recommendedName>
        <fullName evidence="2">Protein kinase domain-containing protein</fullName>
    </recommendedName>
</protein>
<dbReference type="Gene3D" id="1.10.510.10">
    <property type="entry name" value="Transferase(Phosphotransferase) domain 1"/>
    <property type="match status" value="1"/>
</dbReference>
<feature type="compositionally biased region" description="Basic residues" evidence="1">
    <location>
        <begin position="561"/>
        <end position="570"/>
    </location>
</feature>
<feature type="compositionally biased region" description="Basic and acidic residues" evidence="1">
    <location>
        <begin position="812"/>
        <end position="825"/>
    </location>
</feature>
<dbReference type="SMART" id="SM00220">
    <property type="entry name" value="S_TKc"/>
    <property type="match status" value="1"/>
</dbReference>
<dbReference type="PROSITE" id="PS50011">
    <property type="entry name" value="PROTEIN_KINASE_DOM"/>
    <property type="match status" value="1"/>
</dbReference>
<proteinExistence type="predicted"/>
<dbReference type="Proteomes" id="UP001161017">
    <property type="component" value="Unassembled WGS sequence"/>
</dbReference>
<feature type="compositionally biased region" description="Polar residues" evidence="1">
    <location>
        <begin position="538"/>
        <end position="550"/>
    </location>
</feature>
<reference evidence="3" key="1">
    <citation type="journal article" date="2023" name="Genome Biol. Evol.">
        <title>First Whole Genome Sequence and Flow Cytometry Genome Size Data for the Lichen-Forming Fungus Ramalina farinacea (Ascomycota).</title>
        <authorList>
            <person name="Llewellyn T."/>
            <person name="Mian S."/>
            <person name="Hill R."/>
            <person name="Leitch I.J."/>
            <person name="Gaya E."/>
        </authorList>
    </citation>
    <scope>NUCLEOTIDE SEQUENCE</scope>
    <source>
        <strain evidence="3">LIQ254RAFAR</strain>
    </source>
</reference>
<evidence type="ECO:0000259" key="2">
    <source>
        <dbReference type="PROSITE" id="PS50011"/>
    </source>
</evidence>
<feature type="region of interest" description="Disordered" evidence="1">
    <location>
        <begin position="808"/>
        <end position="849"/>
    </location>
</feature>
<organism evidence="3 4">
    <name type="scientific">Ramalina farinacea</name>
    <dbReference type="NCBI Taxonomy" id="258253"/>
    <lineage>
        <taxon>Eukaryota</taxon>
        <taxon>Fungi</taxon>
        <taxon>Dikarya</taxon>
        <taxon>Ascomycota</taxon>
        <taxon>Pezizomycotina</taxon>
        <taxon>Lecanoromycetes</taxon>
        <taxon>OSLEUM clade</taxon>
        <taxon>Lecanoromycetidae</taxon>
        <taxon>Lecanorales</taxon>
        <taxon>Lecanorineae</taxon>
        <taxon>Ramalinaceae</taxon>
        <taxon>Ramalina</taxon>
    </lineage>
</organism>
<evidence type="ECO:0000313" key="3">
    <source>
        <dbReference type="EMBL" id="MDI1489967.1"/>
    </source>
</evidence>
<evidence type="ECO:0000256" key="1">
    <source>
        <dbReference type="SAM" id="MobiDB-lite"/>
    </source>
</evidence>
<accession>A0AA43QPX4</accession>
<comment type="caution">
    <text evidence="3">The sequence shown here is derived from an EMBL/GenBank/DDBJ whole genome shotgun (WGS) entry which is preliminary data.</text>
</comment>
<dbReference type="InterPro" id="IPR000719">
    <property type="entry name" value="Prot_kinase_dom"/>
</dbReference>
<dbReference type="SUPFAM" id="SSF56112">
    <property type="entry name" value="Protein kinase-like (PK-like)"/>
    <property type="match status" value="1"/>
</dbReference>
<dbReference type="PANTHER" id="PTHR24359:SF1">
    <property type="entry name" value="INHIBITOR OF NUCLEAR FACTOR KAPPA-B KINASE EPSILON SUBUNIT HOMOLOG 1-RELATED"/>
    <property type="match status" value="1"/>
</dbReference>
<name>A0AA43QPX4_9LECA</name>
<gene>
    <name evidence="3" type="ORF">OHK93_001166</name>
</gene>
<dbReference type="GO" id="GO:0005524">
    <property type="term" value="F:ATP binding"/>
    <property type="evidence" value="ECO:0007669"/>
    <property type="project" value="InterPro"/>
</dbReference>
<dbReference type="AlphaFoldDB" id="A0AA43QPX4"/>
<dbReference type="EMBL" id="JAPUFD010000010">
    <property type="protein sequence ID" value="MDI1489967.1"/>
    <property type="molecule type" value="Genomic_DNA"/>
</dbReference>